<keyword evidence="1" id="KW-0812">Transmembrane</keyword>
<evidence type="ECO:0000256" key="1">
    <source>
        <dbReference type="SAM" id="Phobius"/>
    </source>
</evidence>
<keyword evidence="1" id="KW-1133">Transmembrane helix</keyword>
<evidence type="ECO:0000313" key="3">
    <source>
        <dbReference type="Proteomes" id="UP000284375"/>
    </source>
</evidence>
<feature type="transmembrane region" description="Helical" evidence="1">
    <location>
        <begin position="163"/>
        <end position="184"/>
    </location>
</feature>
<accession>A0A423VKR4</accession>
<dbReference type="AlphaFoldDB" id="A0A423VKR4"/>
<name>A0A423VKR4_CYTCH</name>
<gene>
    <name evidence="2" type="ORF">VSDG_07906</name>
</gene>
<keyword evidence="1" id="KW-0472">Membrane</keyword>
<dbReference type="EMBL" id="LJZO01000042">
    <property type="protein sequence ID" value="ROV91607.1"/>
    <property type="molecule type" value="Genomic_DNA"/>
</dbReference>
<dbReference type="Proteomes" id="UP000284375">
    <property type="component" value="Unassembled WGS sequence"/>
</dbReference>
<evidence type="ECO:0000313" key="2">
    <source>
        <dbReference type="EMBL" id="ROV91607.1"/>
    </source>
</evidence>
<protein>
    <submittedName>
        <fullName evidence="2">Uncharacterized protein</fullName>
    </submittedName>
</protein>
<dbReference type="STRING" id="252740.A0A423VKR4"/>
<comment type="caution">
    <text evidence="2">The sequence shown here is derived from an EMBL/GenBank/DDBJ whole genome shotgun (WGS) entry which is preliminary data.</text>
</comment>
<proteinExistence type="predicted"/>
<keyword evidence="3" id="KW-1185">Reference proteome</keyword>
<organism evidence="2 3">
    <name type="scientific">Cytospora chrysosperma</name>
    <name type="common">Cytospora canker fungus</name>
    <name type="synonym">Sphaeria chrysosperma</name>
    <dbReference type="NCBI Taxonomy" id="252740"/>
    <lineage>
        <taxon>Eukaryota</taxon>
        <taxon>Fungi</taxon>
        <taxon>Dikarya</taxon>
        <taxon>Ascomycota</taxon>
        <taxon>Pezizomycotina</taxon>
        <taxon>Sordariomycetes</taxon>
        <taxon>Sordariomycetidae</taxon>
        <taxon>Diaporthales</taxon>
        <taxon>Cytosporaceae</taxon>
        <taxon>Cytospora</taxon>
    </lineage>
</organism>
<reference evidence="2 3" key="1">
    <citation type="submission" date="2015-09" db="EMBL/GenBank/DDBJ databases">
        <title>Host preference determinants of Valsa canker pathogens revealed by comparative genomics.</title>
        <authorList>
            <person name="Yin Z."/>
            <person name="Huang L."/>
        </authorList>
    </citation>
    <scope>NUCLEOTIDE SEQUENCE [LARGE SCALE GENOMIC DNA]</scope>
    <source>
        <strain evidence="2 3">YSFL</strain>
    </source>
</reference>
<sequence>MDQFPHPKTIIHGWTNTPIPDFSLSAAGLIMLADLSTVAQRTALRGGSSWLDSLLLVPGLHYQQVADELSRGDTSAVLYAVEAGSAASGGRPVSHRIVNQAVVGYILRAAQEGRTVVLDVGEEAPAGRARGWRARGTRASVYSTGRRGGGGGGRGGDLPDLGWAAHLLYLASPVLTCVASVFLILLGDLWALGLLVALMVSRLLNIYIIKQRSRKKPKTLPPPFSRPAPEPTRNRITQYTVDIDPDTTVVLRGLSADLRALTTTVWLRPKTHAEGYLEATAKVLVYLVAACSGNATQAGNLVMLVLVLASAGLLALSNAQVKGLRSAGRVIAPSPPELEKLTGGAAGGGDGRCGRCSHVLPGGGAADRRSARRRRGVEEAAEAWPLSSDLSSLRGVEVDAEKAQAEDVFGTSYVCDDPVDYRVQLDTRLGILEVVARRDRDQRNRRMY</sequence>
<feature type="transmembrane region" description="Helical" evidence="1">
    <location>
        <begin position="190"/>
        <end position="209"/>
    </location>
</feature>
<dbReference type="OrthoDB" id="2956246at2759"/>